<comment type="similarity">
    <text evidence="3">Belongs to the eukaryotic ribosomal protein eS1 family.</text>
</comment>
<evidence type="ECO:0000313" key="5">
    <source>
        <dbReference type="Proteomes" id="UP000070163"/>
    </source>
</evidence>
<dbReference type="AlphaFoldDB" id="A0A133U898"/>
<dbReference type="GO" id="GO:0003735">
    <property type="term" value="F:structural constituent of ribosome"/>
    <property type="evidence" value="ECO:0007669"/>
    <property type="project" value="InterPro"/>
</dbReference>
<dbReference type="NCBIfam" id="NF003142">
    <property type="entry name" value="PRK04057.1"/>
    <property type="match status" value="1"/>
</dbReference>
<dbReference type="GO" id="GO:1990904">
    <property type="term" value="C:ribonucleoprotein complex"/>
    <property type="evidence" value="ECO:0007669"/>
    <property type="project" value="UniProtKB-KW"/>
</dbReference>
<dbReference type="InterPro" id="IPR001593">
    <property type="entry name" value="Ribosomal_eS1"/>
</dbReference>
<keyword evidence="5" id="KW-1185">Reference proteome</keyword>
<keyword evidence="1 3" id="KW-0689">Ribosomal protein</keyword>
<reference evidence="4 5" key="1">
    <citation type="journal article" date="2016" name="Sci. Rep.">
        <title>Metabolic traits of an uncultured archaeal lineage -MSBL1- from brine pools of the Red Sea.</title>
        <authorList>
            <person name="Mwirichia R."/>
            <person name="Alam I."/>
            <person name="Rashid M."/>
            <person name="Vinu M."/>
            <person name="Ba-Alawi W."/>
            <person name="Anthony Kamau A."/>
            <person name="Kamanda Ngugi D."/>
            <person name="Goker M."/>
            <person name="Klenk H.P."/>
            <person name="Bajic V."/>
            <person name="Stingl U."/>
        </authorList>
    </citation>
    <scope>NUCLEOTIDE SEQUENCE [LARGE SCALE GENOMIC DNA]</scope>
    <source>
        <strain evidence="4">SCGC-AAA259A05</strain>
    </source>
</reference>
<comment type="caution">
    <text evidence="4">The sequence shown here is derived from an EMBL/GenBank/DDBJ whole genome shotgun (WGS) entry which is preliminary data.</text>
</comment>
<gene>
    <name evidence="3" type="primary">rps3ae</name>
    <name evidence="4" type="ORF">AKJ57_04195</name>
</gene>
<evidence type="ECO:0000256" key="1">
    <source>
        <dbReference type="ARBA" id="ARBA00022980"/>
    </source>
</evidence>
<dbReference type="Pfam" id="PF01015">
    <property type="entry name" value="Ribosomal_S3Ae"/>
    <property type="match status" value="1"/>
</dbReference>
<dbReference type="EMBL" id="LHXJ01000048">
    <property type="protein sequence ID" value="KXA90398.1"/>
    <property type="molecule type" value="Genomic_DNA"/>
</dbReference>
<dbReference type="Proteomes" id="UP000070163">
    <property type="component" value="Unassembled WGS sequence"/>
</dbReference>
<evidence type="ECO:0000256" key="2">
    <source>
        <dbReference type="ARBA" id="ARBA00023274"/>
    </source>
</evidence>
<dbReference type="GO" id="GO:0006412">
    <property type="term" value="P:translation"/>
    <property type="evidence" value="ECO:0007669"/>
    <property type="project" value="UniProtKB-UniRule"/>
</dbReference>
<protein>
    <recommendedName>
        <fullName evidence="3">Small ribosomal subunit protein eS1</fullName>
    </recommendedName>
</protein>
<evidence type="ECO:0000313" key="4">
    <source>
        <dbReference type="EMBL" id="KXA90398.1"/>
    </source>
</evidence>
<dbReference type="SMART" id="SM01397">
    <property type="entry name" value="Ribosomal_S3Ae"/>
    <property type="match status" value="1"/>
</dbReference>
<dbReference type="HAMAP" id="MF_00359">
    <property type="entry name" value="Ribosomal_eS1"/>
    <property type="match status" value="1"/>
</dbReference>
<evidence type="ECO:0000256" key="3">
    <source>
        <dbReference type="HAMAP-Rule" id="MF_00359"/>
    </source>
</evidence>
<accession>A0A133U898</accession>
<dbReference type="GO" id="GO:0005840">
    <property type="term" value="C:ribosome"/>
    <property type="evidence" value="ECO:0007669"/>
    <property type="project" value="UniProtKB-KW"/>
</dbReference>
<sequence>MARTRGRDTWRTKEWYDILAPPMFGNAKIGETLASKPEKVKDRVIETTLGDLIDDFSKTHIKVYFKIKEVENHEAKTTFVGHDMSREYIRSQVRRRTTKIDCITNVTTSDGRKLRVTAIAVTLNRVQSSQKKSLHSEMENYMQERAKDYDFDQLAQQMILGKFASDVYKHVKEICPIRRVEVKKSKVIGEEA</sequence>
<dbReference type="InterPro" id="IPR030838">
    <property type="entry name" value="Ribosomal_eS1_arc"/>
</dbReference>
<name>A0A133U898_9EURY</name>
<proteinExistence type="inferred from homology"/>
<keyword evidence="2 3" id="KW-0687">Ribonucleoprotein</keyword>
<organism evidence="4 5">
    <name type="scientific">candidate division MSBL1 archaeon SCGC-AAA259A05</name>
    <dbReference type="NCBI Taxonomy" id="1698259"/>
    <lineage>
        <taxon>Archaea</taxon>
        <taxon>Methanobacteriati</taxon>
        <taxon>Methanobacteriota</taxon>
        <taxon>candidate division MSBL1</taxon>
    </lineage>
</organism>